<keyword evidence="2" id="KW-1185">Reference proteome</keyword>
<organism evidence="1 2">
    <name type="scientific">Stylosanthes scabra</name>
    <dbReference type="NCBI Taxonomy" id="79078"/>
    <lineage>
        <taxon>Eukaryota</taxon>
        <taxon>Viridiplantae</taxon>
        <taxon>Streptophyta</taxon>
        <taxon>Embryophyta</taxon>
        <taxon>Tracheophyta</taxon>
        <taxon>Spermatophyta</taxon>
        <taxon>Magnoliopsida</taxon>
        <taxon>eudicotyledons</taxon>
        <taxon>Gunneridae</taxon>
        <taxon>Pentapetalae</taxon>
        <taxon>rosids</taxon>
        <taxon>fabids</taxon>
        <taxon>Fabales</taxon>
        <taxon>Fabaceae</taxon>
        <taxon>Papilionoideae</taxon>
        <taxon>50 kb inversion clade</taxon>
        <taxon>dalbergioids sensu lato</taxon>
        <taxon>Dalbergieae</taxon>
        <taxon>Pterocarpus clade</taxon>
        <taxon>Stylosanthes</taxon>
    </lineage>
</organism>
<feature type="non-terminal residue" evidence="1">
    <location>
        <position position="56"/>
    </location>
</feature>
<sequence length="56" mass="6329">MGMVRSYGRGRWSNSKLEDAWGVMGMEGYAWVLKWSGGTAFARLRLESRYGLGLVK</sequence>
<reference evidence="1 2" key="1">
    <citation type="journal article" date="2023" name="Plants (Basel)">
        <title>Bridging the Gap: Combining Genomics and Transcriptomics Approaches to Understand Stylosanthes scabra, an Orphan Legume from the Brazilian Caatinga.</title>
        <authorList>
            <person name="Ferreira-Neto J.R.C."/>
            <person name="da Silva M.D."/>
            <person name="Binneck E."/>
            <person name="de Melo N.F."/>
            <person name="da Silva R.H."/>
            <person name="de Melo A.L.T.M."/>
            <person name="Pandolfi V."/>
            <person name="Bustamante F.O."/>
            <person name="Brasileiro-Vidal A.C."/>
            <person name="Benko-Iseppon A.M."/>
        </authorList>
    </citation>
    <scope>NUCLEOTIDE SEQUENCE [LARGE SCALE GENOMIC DNA]</scope>
    <source>
        <tissue evidence="1">Leaves</tissue>
    </source>
</reference>
<proteinExistence type="predicted"/>
<protein>
    <submittedName>
        <fullName evidence="1">Uncharacterized protein</fullName>
    </submittedName>
</protein>
<comment type="caution">
    <text evidence="1">The sequence shown here is derived from an EMBL/GenBank/DDBJ whole genome shotgun (WGS) entry which is preliminary data.</text>
</comment>
<dbReference type="Proteomes" id="UP001341840">
    <property type="component" value="Unassembled WGS sequence"/>
</dbReference>
<name>A0ABU6UUW2_9FABA</name>
<evidence type="ECO:0000313" key="2">
    <source>
        <dbReference type="Proteomes" id="UP001341840"/>
    </source>
</evidence>
<evidence type="ECO:0000313" key="1">
    <source>
        <dbReference type="EMBL" id="MED6164869.1"/>
    </source>
</evidence>
<gene>
    <name evidence="1" type="ORF">PIB30_094251</name>
</gene>
<dbReference type="EMBL" id="JASCZI010122897">
    <property type="protein sequence ID" value="MED6164869.1"/>
    <property type="molecule type" value="Genomic_DNA"/>
</dbReference>
<accession>A0ABU6UUW2</accession>